<keyword evidence="11" id="KW-1185">Reference proteome</keyword>
<feature type="domain" description="B12-binding" evidence="8">
    <location>
        <begin position="578"/>
        <end position="708"/>
    </location>
</feature>
<dbReference type="CDD" id="cd03679">
    <property type="entry name" value="MM_CoA_mutase_alpha_like"/>
    <property type="match status" value="1"/>
</dbReference>
<evidence type="ECO:0000256" key="4">
    <source>
        <dbReference type="ARBA" id="ARBA00022628"/>
    </source>
</evidence>
<evidence type="ECO:0000256" key="5">
    <source>
        <dbReference type="ARBA" id="ARBA00022723"/>
    </source>
</evidence>
<dbReference type="InterPro" id="IPR006099">
    <property type="entry name" value="MeMalonylCoA_mutase_a/b_cat"/>
</dbReference>
<dbReference type="GO" id="GO:0005737">
    <property type="term" value="C:cytoplasm"/>
    <property type="evidence" value="ECO:0007669"/>
    <property type="project" value="TreeGrafter"/>
</dbReference>
<dbReference type="EMBL" id="UFVS01000001">
    <property type="protein sequence ID" value="SUX41929.1"/>
    <property type="molecule type" value="Genomic_DNA"/>
</dbReference>
<dbReference type="CDD" id="cd02071">
    <property type="entry name" value="MM_CoA_mut_B12_BD"/>
    <property type="match status" value="1"/>
</dbReference>
<dbReference type="PANTHER" id="PTHR48101:SF4">
    <property type="entry name" value="METHYLMALONYL-COA MUTASE, MITOCHONDRIAL"/>
    <property type="match status" value="1"/>
</dbReference>
<gene>
    <name evidence="10" type="primary">mutB_1</name>
    <name evidence="10" type="ORF">NCTC13560_00739</name>
    <name evidence="9" type="ORF">SAMN05421682_109198</name>
</gene>
<dbReference type="InterPro" id="IPR006159">
    <property type="entry name" value="Acid_CoA_mut_C"/>
</dbReference>
<dbReference type="GeneID" id="303672198"/>
<reference evidence="9 11" key="1">
    <citation type="submission" date="2017-01" db="EMBL/GenBank/DDBJ databases">
        <authorList>
            <person name="Varghese N."/>
            <person name="Submissions S."/>
        </authorList>
    </citation>
    <scope>NUCLEOTIDE SEQUENCE [LARGE SCALE GENOMIC DNA]</scope>
    <source>
        <strain evidence="9 11">ATCC 27950</strain>
    </source>
</reference>
<dbReference type="PANTHER" id="PTHR48101">
    <property type="entry name" value="METHYLMALONYL-COA MUTASE, MITOCHONDRIAL-RELATED"/>
    <property type="match status" value="1"/>
</dbReference>
<evidence type="ECO:0000313" key="12">
    <source>
        <dbReference type="Proteomes" id="UP000255231"/>
    </source>
</evidence>
<dbReference type="FunFam" id="3.20.20.240:FF:000001">
    <property type="entry name" value="Probable methylmalonyl-coa mutase"/>
    <property type="match status" value="1"/>
</dbReference>
<dbReference type="NCBIfam" id="NF006944">
    <property type="entry name" value="PRK09426.1"/>
    <property type="match status" value="1"/>
</dbReference>
<evidence type="ECO:0000313" key="9">
    <source>
        <dbReference type="EMBL" id="SIQ88933.1"/>
    </source>
</evidence>
<evidence type="ECO:0000256" key="1">
    <source>
        <dbReference type="ARBA" id="ARBA00001922"/>
    </source>
</evidence>
<keyword evidence="4" id="KW-0846">Cobalamin</keyword>
<dbReference type="InterPro" id="IPR006098">
    <property type="entry name" value="MMCoA_mutase_a_cat"/>
</dbReference>
<evidence type="ECO:0000259" key="8">
    <source>
        <dbReference type="PROSITE" id="PS51332"/>
    </source>
</evidence>
<reference evidence="10 12" key="2">
    <citation type="submission" date="2018-06" db="EMBL/GenBank/DDBJ databases">
        <authorList>
            <consortium name="Pathogen Informatics"/>
            <person name="Doyle S."/>
        </authorList>
    </citation>
    <scope>NUCLEOTIDE SEQUENCE [LARGE SCALE GENOMIC DNA]</scope>
    <source>
        <strain evidence="10 12">NCTC13560</strain>
    </source>
</reference>
<dbReference type="KEGG" id="cil:EG358_00680"/>
<organism evidence="10 12">
    <name type="scientific">Chryseobacterium indoltheticum</name>
    <dbReference type="NCBI Taxonomy" id="254"/>
    <lineage>
        <taxon>Bacteria</taxon>
        <taxon>Pseudomonadati</taxon>
        <taxon>Bacteroidota</taxon>
        <taxon>Flavobacteriia</taxon>
        <taxon>Flavobacteriales</taxon>
        <taxon>Weeksellaceae</taxon>
        <taxon>Chryseobacterium group</taxon>
        <taxon>Chryseobacterium</taxon>
    </lineage>
</organism>
<dbReference type="NCBIfam" id="TIGR00640">
    <property type="entry name" value="acid_CoA_mut_C"/>
    <property type="match status" value="1"/>
</dbReference>
<dbReference type="SUPFAM" id="SSF51703">
    <property type="entry name" value="Cobalamin (vitamin B12)-dependent enzymes"/>
    <property type="match status" value="1"/>
</dbReference>
<dbReference type="RefSeq" id="WP_076561512.1">
    <property type="nucleotide sequence ID" value="NZ_CP033929.1"/>
</dbReference>
<keyword evidence="5" id="KW-0479">Metal-binding</keyword>
<dbReference type="Pfam" id="PF01642">
    <property type="entry name" value="MM_CoA_mutase"/>
    <property type="match status" value="1"/>
</dbReference>
<dbReference type="InterPro" id="IPR006158">
    <property type="entry name" value="Cobalamin-bd"/>
</dbReference>
<dbReference type="SUPFAM" id="SSF52242">
    <property type="entry name" value="Cobalamin (vitamin B12)-binding domain"/>
    <property type="match status" value="1"/>
</dbReference>
<sequence>MRREIKNKIPQFNISENQQEIYQFEKDGLELKSKYTAEDVKNKDIADASPGIAPFLRGPYSTMYVQKPWTVRQYAGFSTAEESNAFYRRNLAAGQKGLSVAFDLATHRGYDSDHARVVGDVGKAGVAIDSVEDMKILFNEIPLDEISVSMTMNGAVLPILSFYIVAAEEQGVSQDKLSGTIQNDILKEFMVRNTYIYPPTPSMKIIADIFEYTSRNIPKFNSISISGYHMQEAGATPVLEMAYTLADGLEYVRTGIKAGMNVDDFAPRLSFFWAIGMNHFMEIAKMRAARYIWATLLKQFNPQNPKSLALRTHSQTSGWSLTEQEPFNNITRTSIEALSSALGGTQSLHTNALDEAIALPTDYSAKIARNTQIILQQESGICDVVDPMGGSNLVESLTQQMIEEAMKFIDEVEKEGGMTKAIEAGIPKMRIEEAAAKKQAKIDSSEEFIIGVNSFKSSLKQTPIDILDIDNTEVRRKQIERLDSIKSNRNSEAVEQILNEIRESAKTGNGNLLALCIEAARRRVTLGEMSDAMEESFGRYKANIRTIQGVYAMNAGKNEYFGKALELTQKFEEAEGRRPRIMVAKMGQDGHDRGAKVVATAFADMGFDVDVAPLFQTPEEVAKQAVENDIHILGVSSLAAGHKTLVPQVVEELKKLGAEDITIVVGGVIPQQDYEFLYANGADFIFGPGTNLPKCAVDILNKFLNITI</sequence>
<dbReference type="Proteomes" id="UP000185725">
    <property type="component" value="Unassembled WGS sequence"/>
</dbReference>
<dbReference type="GO" id="GO:0019678">
    <property type="term" value="P:propionate metabolic process, methylmalonyl pathway"/>
    <property type="evidence" value="ECO:0007669"/>
    <property type="project" value="TreeGrafter"/>
</dbReference>
<dbReference type="Gene3D" id="3.40.50.280">
    <property type="entry name" value="Cobalamin-binding domain"/>
    <property type="match status" value="1"/>
</dbReference>
<keyword evidence="6 10" id="KW-0413">Isomerase</keyword>
<dbReference type="PROSITE" id="PS51332">
    <property type="entry name" value="B12_BINDING"/>
    <property type="match status" value="1"/>
</dbReference>
<dbReference type="Pfam" id="PF02310">
    <property type="entry name" value="B12-binding"/>
    <property type="match status" value="1"/>
</dbReference>
<proteinExistence type="inferred from homology"/>
<evidence type="ECO:0000256" key="6">
    <source>
        <dbReference type="ARBA" id="ARBA00023235"/>
    </source>
</evidence>
<name>A0A381F5Q6_9FLAO</name>
<dbReference type="NCBIfam" id="TIGR00641">
    <property type="entry name" value="acid_CoA_mut_N"/>
    <property type="match status" value="1"/>
</dbReference>
<comment type="cofactor">
    <cofactor evidence="1">
        <name>adenosylcob(III)alamin</name>
        <dbReference type="ChEBI" id="CHEBI:18408"/>
    </cofactor>
</comment>
<evidence type="ECO:0000256" key="7">
    <source>
        <dbReference type="ARBA" id="ARBA00023285"/>
    </source>
</evidence>
<dbReference type="OrthoDB" id="9762378at2"/>
<accession>A0A381F5Q6</accession>
<protein>
    <recommendedName>
        <fullName evidence="3">methylmalonyl-CoA mutase</fullName>
        <ecNumber evidence="3">5.4.99.2</ecNumber>
    </recommendedName>
</protein>
<dbReference type="Gene3D" id="3.20.20.240">
    <property type="entry name" value="Methylmalonyl-CoA mutase"/>
    <property type="match status" value="1"/>
</dbReference>
<dbReference type="InterPro" id="IPR016176">
    <property type="entry name" value="Cbl-dep_enz_cat"/>
</dbReference>
<evidence type="ECO:0000313" key="10">
    <source>
        <dbReference type="EMBL" id="SUX41929.1"/>
    </source>
</evidence>
<dbReference type="GO" id="GO:0031419">
    <property type="term" value="F:cobalamin binding"/>
    <property type="evidence" value="ECO:0007669"/>
    <property type="project" value="UniProtKB-KW"/>
</dbReference>
<dbReference type="FunFam" id="3.40.50.280:FF:000002">
    <property type="entry name" value="Methylmalonyl-CoA mutase, mitochondrial"/>
    <property type="match status" value="1"/>
</dbReference>
<dbReference type="GO" id="GO:0004494">
    <property type="term" value="F:methylmalonyl-CoA mutase activity"/>
    <property type="evidence" value="ECO:0007669"/>
    <property type="project" value="UniProtKB-EC"/>
</dbReference>
<evidence type="ECO:0000256" key="3">
    <source>
        <dbReference type="ARBA" id="ARBA00012398"/>
    </source>
</evidence>
<dbReference type="Proteomes" id="UP000255231">
    <property type="component" value="Unassembled WGS sequence"/>
</dbReference>
<dbReference type="GO" id="GO:0046872">
    <property type="term" value="F:metal ion binding"/>
    <property type="evidence" value="ECO:0007669"/>
    <property type="project" value="UniProtKB-KW"/>
</dbReference>
<keyword evidence="7" id="KW-0170">Cobalt</keyword>
<dbReference type="AlphaFoldDB" id="A0A381F5Q6"/>
<evidence type="ECO:0000256" key="2">
    <source>
        <dbReference type="ARBA" id="ARBA00008465"/>
    </source>
</evidence>
<evidence type="ECO:0000313" key="11">
    <source>
        <dbReference type="Proteomes" id="UP000185725"/>
    </source>
</evidence>
<dbReference type="EC" id="5.4.99.2" evidence="3"/>
<dbReference type="InterPro" id="IPR036724">
    <property type="entry name" value="Cobalamin-bd_sf"/>
</dbReference>
<dbReference type="EMBL" id="FTMF01000009">
    <property type="protein sequence ID" value="SIQ88933.1"/>
    <property type="molecule type" value="Genomic_DNA"/>
</dbReference>
<comment type="similarity">
    <text evidence="2">Belongs to the methylmalonyl-CoA mutase family.</text>
</comment>